<feature type="region of interest" description="Disordered" evidence="1">
    <location>
        <begin position="84"/>
        <end position="107"/>
    </location>
</feature>
<evidence type="ECO:0000313" key="3">
    <source>
        <dbReference type="Proteomes" id="UP000187074"/>
    </source>
</evidence>
<evidence type="ECO:0000313" key="2">
    <source>
        <dbReference type="EMBL" id="OME96053.1"/>
    </source>
</evidence>
<name>A0A1R1B7E0_PAELA</name>
<evidence type="ECO:0000256" key="1">
    <source>
        <dbReference type="SAM" id="MobiDB-lite"/>
    </source>
</evidence>
<sequence>MSRQIQAYFRTEDDAEGARTRLLTYNTEQLEVGQLQDPVRGGGNILVPLVPWGNSGTGGATAGATTMGAPGGVVGAPGVIVGSRDADDSRDIAQDRPHGDDTLGDAWREADVTDRDYDDLRYTLSVKVRDEDYDQIVHDLRANNAYVERFD</sequence>
<reference evidence="2 3" key="1">
    <citation type="submission" date="2016-11" db="EMBL/GenBank/DDBJ databases">
        <title>Paenibacillus species isolates.</title>
        <authorList>
            <person name="Beno S.M."/>
        </authorList>
    </citation>
    <scope>NUCLEOTIDE SEQUENCE [LARGE SCALE GENOMIC DNA]</scope>
    <source>
        <strain evidence="2 3">FSL F4-0100</strain>
    </source>
</reference>
<dbReference type="OrthoDB" id="2607182at2"/>
<dbReference type="EMBL" id="MRTF01000001">
    <property type="protein sequence ID" value="OME96053.1"/>
    <property type="molecule type" value="Genomic_DNA"/>
</dbReference>
<protein>
    <submittedName>
        <fullName evidence="2">Uncharacterized protein</fullName>
    </submittedName>
</protein>
<gene>
    <name evidence="2" type="ORF">BK123_00115</name>
</gene>
<proteinExistence type="predicted"/>
<dbReference type="Proteomes" id="UP000187074">
    <property type="component" value="Unassembled WGS sequence"/>
</dbReference>
<dbReference type="AlphaFoldDB" id="A0A1R1B7E0"/>
<organism evidence="2 3">
    <name type="scientific">Paenibacillus lautus</name>
    <name type="common">Bacillus lautus</name>
    <dbReference type="NCBI Taxonomy" id="1401"/>
    <lineage>
        <taxon>Bacteria</taxon>
        <taxon>Bacillati</taxon>
        <taxon>Bacillota</taxon>
        <taxon>Bacilli</taxon>
        <taxon>Bacillales</taxon>
        <taxon>Paenibacillaceae</taxon>
        <taxon>Paenibacillus</taxon>
    </lineage>
</organism>
<dbReference type="RefSeq" id="WP_076320446.1">
    <property type="nucleotide sequence ID" value="NZ_JBCMXI010000017.1"/>
</dbReference>
<comment type="caution">
    <text evidence="2">The sequence shown here is derived from an EMBL/GenBank/DDBJ whole genome shotgun (WGS) entry which is preliminary data.</text>
</comment>
<accession>A0A1R1B7E0</accession>